<dbReference type="Proteomes" id="UP000796761">
    <property type="component" value="Unassembled WGS sequence"/>
</dbReference>
<organism evidence="2 3">
    <name type="scientific">Zosterops borbonicus</name>
    <dbReference type="NCBI Taxonomy" id="364589"/>
    <lineage>
        <taxon>Eukaryota</taxon>
        <taxon>Metazoa</taxon>
        <taxon>Chordata</taxon>
        <taxon>Craniata</taxon>
        <taxon>Vertebrata</taxon>
        <taxon>Euteleostomi</taxon>
        <taxon>Archelosauria</taxon>
        <taxon>Archosauria</taxon>
        <taxon>Dinosauria</taxon>
        <taxon>Saurischia</taxon>
        <taxon>Theropoda</taxon>
        <taxon>Coelurosauria</taxon>
        <taxon>Aves</taxon>
        <taxon>Neognathae</taxon>
        <taxon>Neoaves</taxon>
        <taxon>Telluraves</taxon>
        <taxon>Australaves</taxon>
        <taxon>Passeriformes</taxon>
        <taxon>Sylvioidea</taxon>
        <taxon>Zosteropidae</taxon>
        <taxon>Zosterops</taxon>
    </lineage>
</organism>
<accession>A0A8K1G0K8</accession>
<feature type="compositionally biased region" description="Acidic residues" evidence="1">
    <location>
        <begin position="74"/>
        <end position="85"/>
    </location>
</feature>
<feature type="region of interest" description="Disordered" evidence="1">
    <location>
        <begin position="54"/>
        <end position="85"/>
    </location>
</feature>
<proteinExistence type="predicted"/>
<evidence type="ECO:0000256" key="1">
    <source>
        <dbReference type="SAM" id="MobiDB-lite"/>
    </source>
</evidence>
<dbReference type="AlphaFoldDB" id="A0A8K1G0K8"/>
<reference evidence="2" key="1">
    <citation type="submission" date="2019-04" db="EMBL/GenBank/DDBJ databases">
        <title>Genome assembly of Zosterops borbonicus 15179.</title>
        <authorList>
            <person name="Leroy T."/>
            <person name="Anselmetti Y."/>
            <person name="Tilak M.-K."/>
            <person name="Nabholz B."/>
        </authorList>
    </citation>
    <scope>NUCLEOTIDE SEQUENCE</scope>
    <source>
        <strain evidence="2">HGM_15179</strain>
        <tissue evidence="2">Muscle</tissue>
    </source>
</reference>
<dbReference type="EMBL" id="SWJQ01001072">
    <property type="protein sequence ID" value="TRZ09429.1"/>
    <property type="molecule type" value="Genomic_DNA"/>
</dbReference>
<name>A0A8K1G0K8_9PASS</name>
<feature type="compositionally biased region" description="Basic and acidic residues" evidence="1">
    <location>
        <begin position="61"/>
        <end position="73"/>
    </location>
</feature>
<comment type="caution">
    <text evidence="2">The sequence shown here is derived from an EMBL/GenBank/DDBJ whole genome shotgun (WGS) entry which is preliminary data.</text>
</comment>
<evidence type="ECO:0000313" key="3">
    <source>
        <dbReference type="Proteomes" id="UP000796761"/>
    </source>
</evidence>
<protein>
    <submittedName>
        <fullName evidence="2">Uncharacterized protein</fullName>
    </submittedName>
</protein>
<dbReference type="OrthoDB" id="10261348at2759"/>
<evidence type="ECO:0000313" key="2">
    <source>
        <dbReference type="EMBL" id="TRZ09429.1"/>
    </source>
</evidence>
<sequence>MRAARCTEGEGDAGYKMAAPSGGMEAPEEAEGLVLGRLEEEALKRRERLKALRQRTLQNKESQEPESKIPKKEEEEEEEEQIKHK</sequence>
<feature type="region of interest" description="Disordered" evidence="1">
    <location>
        <begin position="1"/>
        <end position="30"/>
    </location>
</feature>
<keyword evidence="3" id="KW-1185">Reference proteome</keyword>
<gene>
    <name evidence="2" type="ORF">HGM15179_017681</name>
</gene>